<evidence type="ECO:0000313" key="4">
    <source>
        <dbReference type="EMBL" id="WET64705.1"/>
    </source>
</evidence>
<evidence type="ECO:0000259" key="1">
    <source>
        <dbReference type="Pfam" id="PF00534"/>
    </source>
</evidence>
<proteinExistence type="predicted"/>
<reference evidence="5" key="1">
    <citation type="submission" date="2017-04" db="EMBL/GenBank/DDBJ databases">
        <title>Function of individual gut microbiota members based on whole genome sequencing of pure cultures obtained from chicken caecum.</title>
        <authorList>
            <person name="Medvecky M."/>
            <person name="Cejkova D."/>
            <person name="Polansky O."/>
            <person name="Karasova D."/>
            <person name="Kubasova T."/>
            <person name="Cizek A."/>
            <person name="Rychlik I."/>
        </authorList>
    </citation>
    <scope>NUCLEOTIDE SEQUENCE [LARGE SCALE GENOMIC DNA]</scope>
    <source>
        <strain evidence="5">An199</strain>
    </source>
</reference>
<evidence type="ECO:0000313" key="5">
    <source>
        <dbReference type="Proteomes" id="UP000195950"/>
    </source>
</evidence>
<dbReference type="RefSeq" id="WP_008774034.1">
    <property type="nucleotide sequence ID" value="NZ_CAJSZN010000004.1"/>
</dbReference>
<accession>A0A1Y4I9A8</accession>
<sequence>MKVAIIGTVGVPANYGGFETLVEQLIEYNHSEDLQYAVYCSRKSYTDERWVYHGAKIEYVGLNANGIQSIFYDIISLIRAGRKSDVVLILGVSGCAFLPLYRLFSKKRLVINIDGLEHRRDKWNKWVRKFLRFSEKQAVKYADVIVTDNKGITDYVKKEYGKESELIAYGGDHVLCDISVVESDEILSKYCLAAGNYALAICRIEPENNVHTILEAFCKTPDKHLVFIGNWQKNSYGKELIERFSLYDNITIIPAIYDLKTLNVLRSHCGLYIHGHSAGGTNPSLVEAMFFGKPIIAFDCVYNRESTENKAIYFDSSETLIKLLTAQILDPIVIGQDMKEIANRRYRWEIIAQQYERLYDSDWSSYRSDKRIY</sequence>
<organism evidence="3 5">
    <name type="scientific">Parabacteroides distasonis</name>
    <dbReference type="NCBI Taxonomy" id="823"/>
    <lineage>
        <taxon>Bacteria</taxon>
        <taxon>Pseudomonadati</taxon>
        <taxon>Bacteroidota</taxon>
        <taxon>Bacteroidia</taxon>
        <taxon>Bacteroidales</taxon>
        <taxon>Tannerellaceae</taxon>
        <taxon>Parabacteroides</taxon>
    </lineage>
</organism>
<feature type="domain" description="Glycosyl transferase family 1" evidence="1">
    <location>
        <begin position="196"/>
        <end position="309"/>
    </location>
</feature>
<reference evidence="4" key="3">
    <citation type="submission" date="2023-03" db="EMBL/GenBank/DDBJ databases">
        <title>Parabacteroides distasonis, a bacteria resistant against UC.</title>
        <authorList>
            <person name="Dai W."/>
        </authorList>
    </citation>
    <scope>NUCLEOTIDE SEQUENCE</scope>
    <source>
        <strain evidence="4">F1-28</strain>
    </source>
</reference>
<dbReference type="Pfam" id="PF09314">
    <property type="entry name" value="DUF1972"/>
    <property type="match status" value="1"/>
</dbReference>
<evidence type="ECO:0000313" key="3">
    <source>
        <dbReference type="EMBL" id="OUP16875.1"/>
    </source>
</evidence>
<dbReference type="AlphaFoldDB" id="A0A1Y4I9A8"/>
<dbReference type="EMBL" id="NFJX01000014">
    <property type="protein sequence ID" value="OUP16875.1"/>
    <property type="molecule type" value="Genomic_DNA"/>
</dbReference>
<feature type="domain" description="DUF1972" evidence="2">
    <location>
        <begin position="2"/>
        <end position="172"/>
    </location>
</feature>
<dbReference type="EMBL" id="CP120353">
    <property type="protein sequence ID" value="WET64705.1"/>
    <property type="molecule type" value="Genomic_DNA"/>
</dbReference>
<dbReference type="InterPro" id="IPR015393">
    <property type="entry name" value="DUF1972"/>
</dbReference>
<reference evidence="3" key="2">
    <citation type="journal article" date="2018" name="BMC Genomics">
        <title>Whole genome sequencing and function prediction of 133 gut anaerobes isolated from chicken caecum in pure cultures.</title>
        <authorList>
            <person name="Medvecky M."/>
            <person name="Cejkova D."/>
            <person name="Polansky O."/>
            <person name="Karasova D."/>
            <person name="Kubasova T."/>
            <person name="Cizek A."/>
            <person name="Rychlik I."/>
        </authorList>
    </citation>
    <scope>NUCLEOTIDE SEQUENCE</scope>
    <source>
        <strain evidence="3">An199</strain>
    </source>
</reference>
<dbReference type="InterPro" id="IPR001296">
    <property type="entry name" value="Glyco_trans_1"/>
</dbReference>
<name>A0A1Y4I9A8_PARDI</name>
<dbReference type="Pfam" id="PF00534">
    <property type="entry name" value="Glycos_transf_1"/>
    <property type="match status" value="1"/>
</dbReference>
<evidence type="ECO:0000259" key="2">
    <source>
        <dbReference type="Pfam" id="PF09314"/>
    </source>
</evidence>
<dbReference type="PANTHER" id="PTHR46401:SF8">
    <property type="entry name" value="BLL6006 PROTEIN"/>
    <property type="match status" value="1"/>
</dbReference>
<keyword evidence="3" id="KW-0808">Transferase</keyword>
<dbReference type="Proteomes" id="UP001221009">
    <property type="component" value="Chromosome"/>
</dbReference>
<dbReference type="PANTHER" id="PTHR46401">
    <property type="entry name" value="GLYCOSYLTRANSFERASE WBBK-RELATED"/>
    <property type="match status" value="1"/>
</dbReference>
<dbReference type="SUPFAM" id="SSF53756">
    <property type="entry name" value="UDP-Glycosyltransferase/glycogen phosphorylase"/>
    <property type="match status" value="1"/>
</dbReference>
<protein>
    <submittedName>
        <fullName evidence="4">DUF1972 domain-containing protein</fullName>
    </submittedName>
    <submittedName>
        <fullName evidence="3">Glycosyl transferase</fullName>
    </submittedName>
</protein>
<dbReference type="Gene3D" id="3.40.50.2000">
    <property type="entry name" value="Glycogen Phosphorylase B"/>
    <property type="match status" value="2"/>
</dbReference>
<gene>
    <name evidence="3" type="ORF">B5F32_14995</name>
    <name evidence="4" type="ORF">P2T59_01635</name>
</gene>
<dbReference type="Proteomes" id="UP000195950">
    <property type="component" value="Unassembled WGS sequence"/>
</dbReference>
<dbReference type="GO" id="GO:0016757">
    <property type="term" value="F:glycosyltransferase activity"/>
    <property type="evidence" value="ECO:0007669"/>
    <property type="project" value="InterPro"/>
</dbReference>